<keyword evidence="3" id="KW-1185">Reference proteome</keyword>
<name>A0A6G1BNS7_9ORYZ</name>
<sequence length="161" mass="17875">MKEPSYKLDVICGVMESSRFSYDGSPLYHATFLASNADSTCTSSQTKATLFFAEFWEASFTNVVQLKPSSCRRRCSICENEVSMIIHPPSGGHSGDIKGSIDIYPSAAHRVLTISSAHLLGSDTYYDPDTYFPPPIGNDNPVMAWTPTAQPSLRQERQRVW</sequence>
<dbReference type="Proteomes" id="UP000479710">
    <property type="component" value="Unassembled WGS sequence"/>
</dbReference>
<organism evidence="2 3">
    <name type="scientific">Oryza meyeriana var. granulata</name>
    <dbReference type="NCBI Taxonomy" id="110450"/>
    <lineage>
        <taxon>Eukaryota</taxon>
        <taxon>Viridiplantae</taxon>
        <taxon>Streptophyta</taxon>
        <taxon>Embryophyta</taxon>
        <taxon>Tracheophyta</taxon>
        <taxon>Spermatophyta</taxon>
        <taxon>Magnoliopsida</taxon>
        <taxon>Liliopsida</taxon>
        <taxon>Poales</taxon>
        <taxon>Poaceae</taxon>
        <taxon>BOP clade</taxon>
        <taxon>Oryzoideae</taxon>
        <taxon>Oryzeae</taxon>
        <taxon>Oryzinae</taxon>
        <taxon>Oryza</taxon>
        <taxon>Oryza meyeriana</taxon>
    </lineage>
</organism>
<protein>
    <recommendedName>
        <fullName evidence="1">DUF3615 domain-containing protein</fullName>
    </recommendedName>
</protein>
<evidence type="ECO:0000259" key="1">
    <source>
        <dbReference type="Pfam" id="PF12274"/>
    </source>
</evidence>
<evidence type="ECO:0000313" key="3">
    <source>
        <dbReference type="Proteomes" id="UP000479710"/>
    </source>
</evidence>
<evidence type="ECO:0000313" key="2">
    <source>
        <dbReference type="EMBL" id="KAF0889502.1"/>
    </source>
</evidence>
<dbReference type="EMBL" id="SPHZ02000012">
    <property type="protein sequence ID" value="KAF0889502.1"/>
    <property type="molecule type" value="Genomic_DNA"/>
</dbReference>
<dbReference type="AlphaFoldDB" id="A0A6G1BNS7"/>
<proteinExistence type="predicted"/>
<dbReference type="Pfam" id="PF12274">
    <property type="entry name" value="DUF3615"/>
    <property type="match status" value="1"/>
</dbReference>
<dbReference type="InterPro" id="IPR022059">
    <property type="entry name" value="DUF3615"/>
</dbReference>
<reference evidence="2 3" key="1">
    <citation type="submission" date="2019-11" db="EMBL/GenBank/DDBJ databases">
        <title>Whole genome sequence of Oryza granulata.</title>
        <authorList>
            <person name="Li W."/>
        </authorList>
    </citation>
    <scope>NUCLEOTIDE SEQUENCE [LARGE SCALE GENOMIC DNA]</scope>
    <source>
        <strain evidence="3">cv. Menghai</strain>
        <tissue evidence="2">Leaf</tissue>
    </source>
</reference>
<feature type="domain" description="DUF3615" evidence="1">
    <location>
        <begin position="2"/>
        <end position="88"/>
    </location>
</feature>
<dbReference type="PANTHER" id="PTHR33120:SF42">
    <property type="entry name" value="OS12G0105000 PROTEIN"/>
    <property type="match status" value="1"/>
</dbReference>
<comment type="caution">
    <text evidence="2">The sequence shown here is derived from an EMBL/GenBank/DDBJ whole genome shotgun (WGS) entry which is preliminary data.</text>
</comment>
<accession>A0A6G1BNS7</accession>
<gene>
    <name evidence="2" type="ORF">E2562_024557</name>
</gene>
<dbReference type="PANTHER" id="PTHR33120">
    <property type="entry name" value="EXPRESSED PROTEIN-RELATED"/>
    <property type="match status" value="1"/>
</dbReference>
<dbReference type="OrthoDB" id="10518207at2759"/>